<gene>
    <name evidence="1" type="ORF">GQF03_10680</name>
</gene>
<dbReference type="GO" id="GO:0016740">
    <property type="term" value="F:transferase activity"/>
    <property type="evidence" value="ECO:0007669"/>
    <property type="project" value="UniProtKB-KW"/>
</dbReference>
<dbReference type="RefSeq" id="WP_161339254.1">
    <property type="nucleotide sequence ID" value="NZ_JBHSDG010000004.1"/>
</dbReference>
<dbReference type="OrthoDB" id="9806585at2"/>
<proteinExistence type="predicted"/>
<dbReference type="Gene3D" id="3.30.1540.10">
    <property type="entry name" value="formyl-coa transferase, domain 3"/>
    <property type="match status" value="1"/>
</dbReference>
<dbReference type="InterPro" id="IPR044855">
    <property type="entry name" value="CoA-Trfase_III_dom3_sf"/>
</dbReference>
<dbReference type="Proteomes" id="UP000445696">
    <property type="component" value="Unassembled WGS sequence"/>
</dbReference>
<dbReference type="Gene3D" id="3.40.50.10540">
    <property type="entry name" value="Crotonobetainyl-coa:carnitine coa-transferase, domain 1"/>
    <property type="match status" value="1"/>
</dbReference>
<organism evidence="1 2">
    <name type="scientific">Sneathiella chungangensis</name>
    <dbReference type="NCBI Taxonomy" id="1418234"/>
    <lineage>
        <taxon>Bacteria</taxon>
        <taxon>Pseudomonadati</taxon>
        <taxon>Pseudomonadota</taxon>
        <taxon>Alphaproteobacteria</taxon>
        <taxon>Sneathiellales</taxon>
        <taxon>Sneathiellaceae</taxon>
        <taxon>Sneathiella</taxon>
    </lineage>
</organism>
<name>A0A845MGL2_9PROT</name>
<comment type="caution">
    <text evidence="1">The sequence shown here is derived from an EMBL/GenBank/DDBJ whole genome shotgun (WGS) entry which is preliminary data.</text>
</comment>
<dbReference type="EMBL" id="WTVA01000004">
    <property type="protein sequence ID" value="MZR22795.1"/>
    <property type="molecule type" value="Genomic_DNA"/>
</dbReference>
<evidence type="ECO:0000313" key="1">
    <source>
        <dbReference type="EMBL" id="MZR22795.1"/>
    </source>
</evidence>
<dbReference type="InterPro" id="IPR050509">
    <property type="entry name" value="CoA-transferase_III"/>
</dbReference>
<dbReference type="InterPro" id="IPR003673">
    <property type="entry name" value="CoA-Trfase_fam_III"/>
</dbReference>
<evidence type="ECO:0000313" key="2">
    <source>
        <dbReference type="Proteomes" id="UP000445696"/>
    </source>
</evidence>
<dbReference type="SUPFAM" id="SSF89796">
    <property type="entry name" value="CoA-transferase family III (CaiB/BaiF)"/>
    <property type="match status" value="1"/>
</dbReference>
<dbReference type="Pfam" id="PF02515">
    <property type="entry name" value="CoA_transf_3"/>
    <property type="match status" value="1"/>
</dbReference>
<dbReference type="AlphaFoldDB" id="A0A845MGL2"/>
<keyword evidence="2" id="KW-1185">Reference proteome</keyword>
<sequence>MGPLAGLKVIEMAGLGPAPFSGMLLGDLGAEVLRIDRVSSVDLGIEFPTKFDLRNRNKKSVAINIKTEDGLATLHSLIEKADVLIEGYRPGVAERLGIGPDDCHRLNPRIVYGRATGWGQDGPLAMSAGHDINYIALTGALHCIGAKNGPPVPPLNLLGDYGGGALYLAFGIMCAVFQAKQSGTGQVVDSSMIDGVTSLMTVFHAFQQMGEMHKERGSNVLDGGAPYYGCFETKDGQYIAIGAIEERFYKTLIELIGLKFEDLPDRNDRNNWPELQARFATIFREKTRDEWSDILEGTDACFSPVLSLEEVNSHPHNKARSLLADVDGVTQPRPTPRFSATPGEIRYPAPKPGQHTIQALREWGIKEEILTKGLKSGVFFSREDNQS</sequence>
<accession>A0A845MGL2</accession>
<dbReference type="PANTHER" id="PTHR48228:SF5">
    <property type="entry name" value="ALPHA-METHYLACYL-COA RACEMASE"/>
    <property type="match status" value="1"/>
</dbReference>
<dbReference type="InterPro" id="IPR023606">
    <property type="entry name" value="CoA-Trfase_III_dom_1_sf"/>
</dbReference>
<keyword evidence="1" id="KW-0808">Transferase</keyword>
<protein>
    <submittedName>
        <fullName evidence="1">CoA transferase</fullName>
    </submittedName>
</protein>
<dbReference type="PANTHER" id="PTHR48228">
    <property type="entry name" value="SUCCINYL-COA--D-CITRAMALATE COA-TRANSFERASE"/>
    <property type="match status" value="1"/>
</dbReference>
<reference evidence="1 2" key="1">
    <citation type="journal article" date="2014" name="Int. J. Syst. Evol. Microbiol.">
        <title>Sneathiella chungangensis sp. nov., isolated from a marine sand, and emended description of the genus Sneathiella.</title>
        <authorList>
            <person name="Siamphan C."/>
            <person name="Kim H."/>
            <person name="Lee J.S."/>
            <person name="Kim W."/>
        </authorList>
    </citation>
    <scope>NUCLEOTIDE SEQUENCE [LARGE SCALE GENOMIC DNA]</scope>
    <source>
        <strain evidence="1 2">KCTC 32476</strain>
    </source>
</reference>